<dbReference type="InterPro" id="IPR007403">
    <property type="entry name" value="DUF456"/>
</dbReference>
<dbReference type="RefSeq" id="WP_115792536.1">
    <property type="nucleotide sequence ID" value="NZ_QSLN01000006.1"/>
</dbReference>
<keyword evidence="1" id="KW-1133">Transmembrane helix</keyword>
<comment type="caution">
    <text evidence="2">The sequence shown here is derived from an EMBL/GenBank/DDBJ whole genome shotgun (WGS) entry which is preliminary data.</text>
</comment>
<proteinExistence type="predicted"/>
<dbReference type="PANTHER" id="PTHR39165:SF1">
    <property type="entry name" value="DUF456 DOMAIN-CONTAINING PROTEIN"/>
    <property type="match status" value="1"/>
</dbReference>
<feature type="transmembrane region" description="Helical" evidence="1">
    <location>
        <begin position="130"/>
        <end position="158"/>
    </location>
</feature>
<name>A0A3D8P4M2_9THEO</name>
<dbReference type="OrthoDB" id="9808460at2"/>
<feature type="transmembrane region" description="Helical" evidence="1">
    <location>
        <begin position="12"/>
        <end position="42"/>
    </location>
</feature>
<sequence>MVEILAWILAGLFFLAGIVGIILPVLPGVPLVFVGILLYGLLTGFKGFTWAFVLGQVAAVALSFLIDYLATAWGVSRQGGSRLALWGGMLGLLFGILLLGPWGVILGPFLGSFLAELLASRFDLYRALKVGWGSLLGFLGGTFIKLLLAFTMIGWFLWVTLHP</sequence>
<dbReference type="AlphaFoldDB" id="A0A3D8P4M2"/>
<evidence type="ECO:0000313" key="3">
    <source>
        <dbReference type="Proteomes" id="UP000256329"/>
    </source>
</evidence>
<feature type="transmembrane region" description="Helical" evidence="1">
    <location>
        <begin position="83"/>
        <end position="110"/>
    </location>
</feature>
<accession>A0A3D8P4M2</accession>
<dbReference type="EMBL" id="QSLN01000006">
    <property type="protein sequence ID" value="RDV83207.1"/>
    <property type="molecule type" value="Genomic_DNA"/>
</dbReference>
<keyword evidence="1" id="KW-0812">Transmembrane</keyword>
<evidence type="ECO:0000313" key="2">
    <source>
        <dbReference type="EMBL" id="RDV83207.1"/>
    </source>
</evidence>
<organism evidence="2 3">
    <name type="scientific">Ammonifex thiophilus</name>
    <dbReference type="NCBI Taxonomy" id="444093"/>
    <lineage>
        <taxon>Bacteria</taxon>
        <taxon>Bacillati</taxon>
        <taxon>Bacillota</taxon>
        <taxon>Clostridia</taxon>
        <taxon>Thermoanaerobacterales</taxon>
        <taxon>Thermoanaerobacteraceae</taxon>
        <taxon>Ammonifex</taxon>
    </lineage>
</organism>
<reference evidence="2 3" key="1">
    <citation type="submission" date="2018-08" db="EMBL/GenBank/DDBJ databases">
        <title>Form III RuBisCO-mediated autotrophy in Thermodesulfobium bacteria.</title>
        <authorList>
            <person name="Toshchakov S.V."/>
            <person name="Kublanov I.V."/>
            <person name="Frolov E."/>
            <person name="Bonch-Osmolovskaya E.A."/>
            <person name="Tourova T.P."/>
            <person name="Chernych N.A."/>
            <person name="Lebedinsky A.V."/>
        </authorList>
    </citation>
    <scope>NUCLEOTIDE SEQUENCE [LARGE SCALE GENOMIC DNA]</scope>
    <source>
        <strain evidence="2 3">SR</strain>
    </source>
</reference>
<protein>
    <submittedName>
        <fullName evidence="2">DUF456 domain-containing protein</fullName>
    </submittedName>
</protein>
<gene>
    <name evidence="2" type="ORF">DXX99_05680</name>
</gene>
<dbReference type="Pfam" id="PF04306">
    <property type="entry name" value="DUF456"/>
    <property type="match status" value="1"/>
</dbReference>
<feature type="transmembrane region" description="Helical" evidence="1">
    <location>
        <begin position="48"/>
        <end position="71"/>
    </location>
</feature>
<keyword evidence="3" id="KW-1185">Reference proteome</keyword>
<dbReference type="Proteomes" id="UP000256329">
    <property type="component" value="Unassembled WGS sequence"/>
</dbReference>
<keyword evidence="1" id="KW-0472">Membrane</keyword>
<dbReference type="PANTHER" id="PTHR39165">
    <property type="entry name" value="IG HYPOTHETICAL 17883"/>
    <property type="match status" value="1"/>
</dbReference>
<evidence type="ECO:0000256" key="1">
    <source>
        <dbReference type="SAM" id="Phobius"/>
    </source>
</evidence>